<evidence type="ECO:0000256" key="1">
    <source>
        <dbReference type="ARBA" id="ARBA00004496"/>
    </source>
</evidence>
<comment type="caution">
    <text evidence="10">The sequence shown here is derived from an EMBL/GenBank/DDBJ whole genome shotgun (WGS) entry which is preliminary data.</text>
</comment>
<evidence type="ECO:0000256" key="3">
    <source>
        <dbReference type="ARBA" id="ARBA00018615"/>
    </source>
</evidence>
<dbReference type="EMBL" id="BEGY01000005">
    <property type="protein sequence ID" value="GAX74001.1"/>
    <property type="molecule type" value="Genomic_DNA"/>
</dbReference>
<evidence type="ECO:0000256" key="4">
    <source>
        <dbReference type="ARBA" id="ARBA00022490"/>
    </source>
</evidence>
<comment type="subcellular location">
    <subcellularLocation>
        <location evidence="1">Cytoplasm</location>
    </subcellularLocation>
</comment>
<keyword evidence="5" id="KW-0507">mRNA processing</keyword>
<dbReference type="Proteomes" id="UP000232323">
    <property type="component" value="Unassembled WGS sequence"/>
</dbReference>
<organism evidence="10 11">
    <name type="scientific">Chlamydomonas eustigma</name>
    <dbReference type="NCBI Taxonomy" id="1157962"/>
    <lineage>
        <taxon>Eukaryota</taxon>
        <taxon>Viridiplantae</taxon>
        <taxon>Chlorophyta</taxon>
        <taxon>core chlorophytes</taxon>
        <taxon>Chlorophyceae</taxon>
        <taxon>CS clade</taxon>
        <taxon>Chlamydomonadales</taxon>
        <taxon>Chlamydomonadaceae</taxon>
        <taxon>Chlamydomonas</taxon>
    </lineage>
</organism>
<dbReference type="GO" id="GO:0006397">
    <property type="term" value="P:mRNA processing"/>
    <property type="evidence" value="ECO:0007669"/>
    <property type="project" value="UniProtKB-KW"/>
</dbReference>
<keyword evidence="4" id="KW-0963">Cytoplasm</keyword>
<keyword evidence="6" id="KW-0747">Spliceosome</keyword>
<feature type="region of interest" description="Disordered" evidence="9">
    <location>
        <begin position="12"/>
        <end position="39"/>
    </location>
</feature>
<dbReference type="GO" id="GO:0031122">
    <property type="term" value="P:cytoplasmic microtubule organization"/>
    <property type="evidence" value="ECO:0007669"/>
    <property type="project" value="TreeGrafter"/>
</dbReference>
<keyword evidence="11" id="KW-1185">Reference proteome</keyword>
<evidence type="ECO:0000256" key="9">
    <source>
        <dbReference type="SAM" id="MobiDB-lite"/>
    </source>
</evidence>
<dbReference type="Pfam" id="PF10235">
    <property type="entry name" value="Cript"/>
    <property type="match status" value="1"/>
</dbReference>
<proteinExistence type="inferred from homology"/>
<dbReference type="OrthoDB" id="147332at2759"/>
<dbReference type="GO" id="GO:0008380">
    <property type="term" value="P:RNA splicing"/>
    <property type="evidence" value="ECO:0007669"/>
    <property type="project" value="UniProtKB-KW"/>
</dbReference>
<dbReference type="GO" id="GO:0005681">
    <property type="term" value="C:spliceosomal complex"/>
    <property type="evidence" value="ECO:0007669"/>
    <property type="project" value="UniProtKB-KW"/>
</dbReference>
<evidence type="ECO:0000313" key="11">
    <source>
        <dbReference type="Proteomes" id="UP000232323"/>
    </source>
</evidence>
<accession>A0A250WT72</accession>
<keyword evidence="7" id="KW-0508">mRNA splicing</keyword>
<dbReference type="PANTHER" id="PTHR11805">
    <property type="entry name" value="CYSTEINE-RICH PDZ-BINDING PROTEIN"/>
    <property type="match status" value="1"/>
</dbReference>
<evidence type="ECO:0000256" key="8">
    <source>
        <dbReference type="ARBA" id="ARBA00032518"/>
    </source>
</evidence>
<evidence type="ECO:0000256" key="6">
    <source>
        <dbReference type="ARBA" id="ARBA00022728"/>
    </source>
</evidence>
<dbReference type="GO" id="GO:0005737">
    <property type="term" value="C:cytoplasm"/>
    <property type="evidence" value="ECO:0007669"/>
    <property type="project" value="UniProtKB-SubCell"/>
</dbReference>
<evidence type="ECO:0000256" key="7">
    <source>
        <dbReference type="ARBA" id="ARBA00023187"/>
    </source>
</evidence>
<evidence type="ECO:0000313" key="10">
    <source>
        <dbReference type="EMBL" id="GAX74001.1"/>
    </source>
</evidence>
<dbReference type="AlphaFoldDB" id="A0A250WT72"/>
<gene>
    <name evidence="10" type="ORF">CEUSTIGMA_g1451.t1</name>
</gene>
<name>A0A250WT72_9CHLO</name>
<evidence type="ECO:0000256" key="5">
    <source>
        <dbReference type="ARBA" id="ARBA00022664"/>
    </source>
</evidence>
<dbReference type="GO" id="GO:0008017">
    <property type="term" value="F:microtubule binding"/>
    <property type="evidence" value="ECO:0007669"/>
    <property type="project" value="TreeGrafter"/>
</dbReference>
<comment type="similarity">
    <text evidence="2">Belongs to the CRIPT family.</text>
</comment>
<reference evidence="10 11" key="1">
    <citation type="submission" date="2017-08" db="EMBL/GenBank/DDBJ databases">
        <title>Acidophilic green algal genome provides insights into adaptation to an acidic environment.</title>
        <authorList>
            <person name="Hirooka S."/>
            <person name="Hirose Y."/>
            <person name="Kanesaki Y."/>
            <person name="Higuchi S."/>
            <person name="Fujiwara T."/>
            <person name="Onuma R."/>
            <person name="Era A."/>
            <person name="Ohbayashi R."/>
            <person name="Uzuka A."/>
            <person name="Nozaki H."/>
            <person name="Yoshikawa H."/>
            <person name="Miyagishima S.Y."/>
        </authorList>
    </citation>
    <scope>NUCLEOTIDE SEQUENCE [LARGE SCALE GENOMIC DNA]</scope>
    <source>
        <strain evidence="10 11">NIES-2499</strain>
    </source>
</reference>
<dbReference type="InterPro" id="IPR019367">
    <property type="entry name" value="PDZ-binding_CRIPT"/>
</dbReference>
<dbReference type="STRING" id="1157962.A0A250WT72"/>
<dbReference type="PANTHER" id="PTHR11805:SF1">
    <property type="entry name" value="CYSTEINE-RICH PDZ-BINDING PROTEIN"/>
    <property type="match status" value="1"/>
</dbReference>
<evidence type="ECO:0000256" key="2">
    <source>
        <dbReference type="ARBA" id="ARBA00009021"/>
    </source>
</evidence>
<protein>
    <recommendedName>
        <fullName evidence="3">Cysteine-rich PDZ-binding protein</fullName>
    </recommendedName>
    <alternativeName>
        <fullName evidence="8">Cysteine-rich interactor of PDZ three</fullName>
    </alternativeName>
</protein>
<sequence>MVCSKCEKKLAKNAPSAPDPWKAGASNTMAGGGRKINENKMLSKKDRYSPYGAAGKKCATCKSMLNKDGMFCHTCAYTKGVCEMCGVQIQDTKNYKQSNK</sequence>